<reference evidence="3" key="1">
    <citation type="submission" date="2021-01" db="EMBL/GenBank/DDBJ databases">
        <authorList>
            <person name="Corre E."/>
            <person name="Pelletier E."/>
            <person name="Niang G."/>
            <person name="Scheremetjew M."/>
            <person name="Finn R."/>
            <person name="Kale V."/>
            <person name="Holt S."/>
            <person name="Cochrane G."/>
            <person name="Meng A."/>
            <person name="Brown T."/>
            <person name="Cohen L."/>
        </authorList>
    </citation>
    <scope>NUCLEOTIDE SEQUENCE</scope>
    <source>
        <strain evidence="3">CCMP219</strain>
    </source>
</reference>
<dbReference type="Pfam" id="PF00856">
    <property type="entry name" value="SET"/>
    <property type="match status" value="1"/>
</dbReference>
<dbReference type="InterPro" id="IPR046341">
    <property type="entry name" value="SET_dom_sf"/>
</dbReference>
<dbReference type="CDD" id="cd10527">
    <property type="entry name" value="SET_LSMT"/>
    <property type="match status" value="1"/>
</dbReference>
<dbReference type="EMBL" id="HBEC01020103">
    <property type="protein sequence ID" value="CAD8289373.1"/>
    <property type="molecule type" value="Transcribed_RNA"/>
</dbReference>
<feature type="region of interest" description="Disordered" evidence="1">
    <location>
        <begin position="1"/>
        <end position="20"/>
    </location>
</feature>
<dbReference type="AlphaFoldDB" id="A0A7R9VAF8"/>
<evidence type="ECO:0000256" key="1">
    <source>
        <dbReference type="SAM" id="MobiDB-lite"/>
    </source>
</evidence>
<evidence type="ECO:0000313" key="3">
    <source>
        <dbReference type="EMBL" id="CAD8289373.1"/>
    </source>
</evidence>
<dbReference type="PANTHER" id="PTHR13271">
    <property type="entry name" value="UNCHARACTERIZED PUTATIVE METHYLTRANSFERASE"/>
    <property type="match status" value="1"/>
</dbReference>
<dbReference type="InterPro" id="IPR001214">
    <property type="entry name" value="SET_dom"/>
</dbReference>
<accession>A0A7R9VAF8</accession>
<protein>
    <recommendedName>
        <fullName evidence="2">SET domain-containing protein</fullName>
    </recommendedName>
</protein>
<feature type="domain" description="SET" evidence="2">
    <location>
        <begin position="42"/>
        <end position="308"/>
    </location>
</feature>
<proteinExistence type="predicted"/>
<dbReference type="SUPFAM" id="SSF82199">
    <property type="entry name" value="SET domain"/>
    <property type="match status" value="1"/>
</dbReference>
<dbReference type="InterPro" id="IPR050600">
    <property type="entry name" value="SETD3_SETD6_MTase"/>
</dbReference>
<organism evidence="3">
    <name type="scientific">Chlamydomonas euryale</name>
    <dbReference type="NCBI Taxonomy" id="1486919"/>
    <lineage>
        <taxon>Eukaryota</taxon>
        <taxon>Viridiplantae</taxon>
        <taxon>Chlorophyta</taxon>
        <taxon>core chlorophytes</taxon>
        <taxon>Chlorophyceae</taxon>
        <taxon>CS clade</taxon>
        <taxon>Chlamydomonadales</taxon>
        <taxon>Chlamydomonadaceae</taxon>
        <taxon>Chlamydomonas</taxon>
    </lineage>
</organism>
<dbReference type="Gene3D" id="3.90.1410.10">
    <property type="entry name" value="set domain protein methyltransferase, domain 1"/>
    <property type="match status" value="1"/>
</dbReference>
<dbReference type="GO" id="GO:0016279">
    <property type="term" value="F:protein-lysine N-methyltransferase activity"/>
    <property type="evidence" value="ECO:0007669"/>
    <property type="project" value="TreeGrafter"/>
</dbReference>
<name>A0A7R9VAF8_9CHLO</name>
<feature type="region of interest" description="Disordered" evidence="1">
    <location>
        <begin position="153"/>
        <end position="173"/>
    </location>
</feature>
<sequence>MATAGERPGGSGGGADGTGGTGGAAGAPFLAWLRSRGGFVHADIDLFADMGGGDRGVVARADIAKGENLVIVPTDCCMHLPADESDLSDPAPRAARHLVTSSPRPSPFLGSVLMVMSELAAGRDSPFSDYLAALPDDVNCVLGWSQAEKDELKGTTIDDSTQRSAGEAYASEVAPRVAARPDLWPPAAAASAERAAPAGTKTAGGSGGLDGLREFLRVASLVQSRAFHMEAQNWITGVREEGTELFLIPAIDMINHSTDPARRNTSLHKFDVRMEVEVDGRNVVFDAFFAMKADRDIRAGEQVLHTYGDLSDAQLVQTYGFVDLGPGGDPGMSDRCVGIMPSWCRRTGLSTWDLEATQV</sequence>
<evidence type="ECO:0000259" key="2">
    <source>
        <dbReference type="PROSITE" id="PS50280"/>
    </source>
</evidence>
<gene>
    <name evidence="3" type="ORF">CEUR00632_LOCUS9412</name>
</gene>
<dbReference type="PROSITE" id="PS50280">
    <property type="entry name" value="SET"/>
    <property type="match status" value="1"/>
</dbReference>
<dbReference type="PANTHER" id="PTHR13271:SF145">
    <property type="entry name" value="SET DOMAIN-CONTAINING PROTEIN"/>
    <property type="match status" value="1"/>
</dbReference>
<feature type="compositionally biased region" description="Gly residues" evidence="1">
    <location>
        <begin position="7"/>
        <end position="20"/>
    </location>
</feature>